<dbReference type="GO" id="GO:0004042">
    <property type="term" value="F:L-glutamate N-acetyltransferase activity"/>
    <property type="evidence" value="ECO:0007669"/>
    <property type="project" value="UniProtKB-UniRule"/>
</dbReference>
<feature type="binding site" evidence="9">
    <location>
        <position position="193"/>
    </location>
    <ligand>
        <name>substrate</name>
    </ligand>
</feature>
<dbReference type="GO" id="GO:0005737">
    <property type="term" value="C:cytoplasm"/>
    <property type="evidence" value="ECO:0007669"/>
    <property type="project" value="UniProtKB-SubCell"/>
</dbReference>
<keyword evidence="3 9" id="KW-0055">Arginine biosynthesis</keyword>
<evidence type="ECO:0000256" key="7">
    <source>
        <dbReference type="ARBA" id="ARBA00023315"/>
    </source>
</evidence>
<dbReference type="AlphaFoldDB" id="A0A0F0CSR1"/>
<evidence type="ECO:0000256" key="3">
    <source>
        <dbReference type="ARBA" id="ARBA00022571"/>
    </source>
</evidence>
<feature type="binding site" evidence="9">
    <location>
        <position position="279"/>
    </location>
    <ligand>
        <name>substrate</name>
    </ligand>
</feature>
<evidence type="ECO:0000256" key="6">
    <source>
        <dbReference type="ARBA" id="ARBA00022813"/>
    </source>
</evidence>
<dbReference type="InterPro" id="IPR002813">
    <property type="entry name" value="Arg_biosynth_ArgJ"/>
</dbReference>
<accession>A0A0F0CSR1</accession>
<keyword evidence="9" id="KW-0963">Cytoplasm</keyword>
<dbReference type="SUPFAM" id="SSF56266">
    <property type="entry name" value="DmpA/ArgJ-like"/>
    <property type="match status" value="1"/>
</dbReference>
<comment type="similarity">
    <text evidence="1 9">Belongs to the ArgJ family.</text>
</comment>
<comment type="pathway">
    <text evidence="9">Amino-acid biosynthesis; L-arginine biosynthesis; L-ornithine and N-acetyl-L-glutamate from L-glutamate and N(2)-acetyl-L-ornithine (cyclic): step 1/1.</text>
</comment>
<evidence type="ECO:0000256" key="2">
    <source>
        <dbReference type="ARBA" id="ARBA00011475"/>
    </source>
</evidence>
<feature type="chain" id="PRO_5023211292" description="Arginine biosynthesis bifunctional protein ArgJ alpha chain" evidence="9">
    <location>
        <begin position="1"/>
        <end position="192"/>
    </location>
</feature>
<dbReference type="Gene3D" id="3.60.70.12">
    <property type="entry name" value="L-amino peptidase D-ALA esterase/amidase"/>
    <property type="match status" value="1"/>
</dbReference>
<dbReference type="HAMAP" id="MF_01106">
    <property type="entry name" value="ArgJ"/>
    <property type="match status" value="1"/>
</dbReference>
<feature type="binding site" evidence="9">
    <location>
        <position position="182"/>
    </location>
    <ligand>
        <name>substrate</name>
    </ligand>
</feature>
<comment type="function">
    <text evidence="9">Catalyzes two activities which are involved in the cyclic version of arginine biosynthesis: the synthesis of N-acetylglutamate from glutamate and acetyl-CoA as the acetyl donor, and of ornithine by transacetylation between N(2)-acetylornithine and glutamate.</text>
</comment>
<keyword evidence="11" id="KW-1185">Reference proteome</keyword>
<sequence>MKSKEDFKNIMSKIKVPKGFVFSGIHCGLKRKRKDLSLFYSEKECKAAGVFTKNTVKAAPVILCEERLKKGANIHAIIVNSGNANCMTGNQGYKDAVETTRSIAELLDIPEETVLVSSTGVIGKPLNMNVIKKALPELKNNLSATAIVDAAEGIVTTDRFSKISSRAIKIGNKNITILGIAKGAGMIRPDMATMLSYVFTDANISEIAIEKALIKSVDKSFNSISVDGDMSTNDTVIILANGLANNDLISDSGEVFELFVEKLSDVMLELAKLIVVDGEGATKLVEINVSGAKTLQDAKLAAGTISNSLLVKCAIHGADPNWGRIAASLGASGAEFNPEKIEIIMDGVTFFKNGEFTAPSSSKIQKVFKKNKVNIKVNLNNGKYSAVNYTCDISKEYIEINASYTT</sequence>
<evidence type="ECO:0000256" key="4">
    <source>
        <dbReference type="ARBA" id="ARBA00022605"/>
    </source>
</evidence>
<dbReference type="FunFam" id="3.10.20.340:FF:000001">
    <property type="entry name" value="Arginine biosynthesis bifunctional protein ArgJ, chloroplastic"/>
    <property type="match status" value="1"/>
</dbReference>
<feature type="binding site" evidence="9">
    <location>
        <position position="406"/>
    </location>
    <ligand>
        <name>substrate</name>
    </ligand>
</feature>
<dbReference type="GO" id="GO:0004358">
    <property type="term" value="F:L-glutamate N-acetyltransferase activity, acting on acetyl-L-ornithine as donor"/>
    <property type="evidence" value="ECO:0007669"/>
    <property type="project" value="UniProtKB-UniRule"/>
</dbReference>
<dbReference type="Gene3D" id="3.30.2330.10">
    <property type="entry name" value="arginine biosynthesis bifunctional protein suprefamily"/>
    <property type="match status" value="1"/>
</dbReference>
<dbReference type="EC" id="2.3.1.35" evidence="9"/>
<feature type="site" description="Involved in the stabilization of negative charge on the oxyanion by the formation of the oxyanion hole" evidence="9">
    <location>
        <position position="120"/>
    </location>
</feature>
<comment type="subcellular location">
    <subcellularLocation>
        <location evidence="9">Cytoplasm</location>
    </subcellularLocation>
</comment>
<feature type="binding site" evidence="9">
    <location>
        <position position="401"/>
    </location>
    <ligand>
        <name>substrate</name>
    </ligand>
</feature>
<dbReference type="NCBIfam" id="TIGR00120">
    <property type="entry name" value="ArgJ"/>
    <property type="match status" value="1"/>
</dbReference>
<dbReference type="Gene3D" id="3.10.20.340">
    <property type="entry name" value="ArgJ beta chain, C-terminal domain"/>
    <property type="match status" value="1"/>
</dbReference>
<dbReference type="PANTHER" id="PTHR23100:SF0">
    <property type="entry name" value="ARGININE BIOSYNTHESIS BIFUNCTIONAL PROTEIN ARGJ, MITOCHONDRIAL"/>
    <property type="match status" value="1"/>
</dbReference>
<keyword evidence="9" id="KW-0511">Multifunctional enzyme</keyword>
<comment type="catalytic activity">
    <reaction evidence="8 9">
        <text>N(2)-acetyl-L-ornithine + L-glutamate = N-acetyl-L-glutamate + L-ornithine</text>
        <dbReference type="Rhea" id="RHEA:15349"/>
        <dbReference type="ChEBI" id="CHEBI:29985"/>
        <dbReference type="ChEBI" id="CHEBI:44337"/>
        <dbReference type="ChEBI" id="CHEBI:46911"/>
        <dbReference type="ChEBI" id="CHEBI:57805"/>
        <dbReference type="EC" id="2.3.1.35"/>
    </reaction>
</comment>
<dbReference type="Pfam" id="PF01960">
    <property type="entry name" value="ArgJ"/>
    <property type="match status" value="1"/>
</dbReference>
<keyword evidence="5 9" id="KW-0808">Transferase</keyword>
<dbReference type="UniPathway" id="UPA00068">
    <property type="reaction ID" value="UER00106"/>
</dbReference>
<evidence type="ECO:0000313" key="11">
    <source>
        <dbReference type="Proteomes" id="UP000033428"/>
    </source>
</evidence>
<protein>
    <recommendedName>
        <fullName evidence="9">Arginine biosynthesis bifunctional protein ArgJ</fullName>
    </recommendedName>
    <domain>
        <recommendedName>
            <fullName evidence="9">Glutamate N-acetyltransferase</fullName>
            <ecNumber evidence="9">2.3.1.35</ecNumber>
        </recommendedName>
        <alternativeName>
            <fullName evidence="9">Ornithine acetyltransferase</fullName>
            <shortName evidence="9">OATase</shortName>
        </alternativeName>
        <alternativeName>
            <fullName evidence="9">Ornithine transacetylase</fullName>
        </alternativeName>
    </domain>
    <domain>
        <recommendedName>
            <fullName evidence="9">Amino-acid acetyltransferase</fullName>
            <ecNumber evidence="9">2.3.1.1</ecNumber>
        </recommendedName>
        <alternativeName>
            <fullName evidence="9">N-acetylglutamate synthase</fullName>
            <shortName evidence="9">AGSase</shortName>
        </alternativeName>
    </domain>
    <component>
        <recommendedName>
            <fullName evidence="9">Arginine biosynthesis bifunctional protein ArgJ alpha chain</fullName>
        </recommendedName>
    </component>
    <component>
        <recommendedName>
            <fullName evidence="9">Arginine biosynthesis bifunctional protein ArgJ beta chain</fullName>
        </recommendedName>
    </component>
</protein>
<feature type="active site" description="Nucleophile" evidence="9">
    <location>
        <position position="193"/>
    </location>
</feature>
<feature type="site" description="Cleavage; by autolysis" evidence="9">
    <location>
        <begin position="192"/>
        <end position="193"/>
    </location>
</feature>
<evidence type="ECO:0000256" key="1">
    <source>
        <dbReference type="ARBA" id="ARBA00006774"/>
    </source>
</evidence>
<feature type="binding site" evidence="9">
    <location>
        <position position="156"/>
    </location>
    <ligand>
        <name>substrate</name>
    </ligand>
</feature>
<reference evidence="10 11" key="1">
    <citation type="submission" date="2015-02" db="EMBL/GenBank/DDBJ databases">
        <title>Single-cell genomics of uncultivated deep-branching MTB reveals a conserved set of magnetosome genes.</title>
        <authorList>
            <person name="Kolinko S."/>
            <person name="Richter M."/>
            <person name="Glockner F.O."/>
            <person name="Brachmann A."/>
            <person name="Schuler D."/>
        </authorList>
    </citation>
    <scope>NUCLEOTIDE SEQUENCE [LARGE SCALE GENOMIC DNA]</scope>
    <source>
        <strain evidence="10">SKK-01</strain>
    </source>
</reference>
<feature type="chain" id="PRO_5023211291" description="Arginine biosynthesis bifunctional protein ArgJ beta chain" evidence="9">
    <location>
        <begin position="193"/>
        <end position="406"/>
    </location>
</feature>
<proteinExistence type="inferred from homology"/>
<dbReference type="NCBIfam" id="NF003802">
    <property type="entry name" value="PRK05388.1"/>
    <property type="match status" value="1"/>
</dbReference>
<organism evidence="10 11">
    <name type="scientific">Candidatus Omnitrophus magneticus</name>
    <dbReference type="NCBI Taxonomy" id="1609969"/>
    <lineage>
        <taxon>Bacteria</taxon>
        <taxon>Pseudomonadati</taxon>
        <taxon>Candidatus Omnitrophota</taxon>
        <taxon>Candidatus Omnitrophus</taxon>
    </lineage>
</organism>
<keyword evidence="4 9" id="KW-0028">Amino-acid biosynthesis</keyword>
<dbReference type="CDD" id="cd02152">
    <property type="entry name" value="OAT"/>
    <property type="match status" value="1"/>
</dbReference>
<dbReference type="InterPro" id="IPR016117">
    <property type="entry name" value="ArgJ-like_dom_sf"/>
</dbReference>
<dbReference type="PATRIC" id="fig|1609969.3.peg.1108"/>
<evidence type="ECO:0000256" key="9">
    <source>
        <dbReference type="HAMAP-Rule" id="MF_01106"/>
    </source>
</evidence>
<comment type="caution">
    <text evidence="10">The sequence shown here is derived from an EMBL/GenBank/DDBJ whole genome shotgun (WGS) entry which is preliminary data.</text>
</comment>
<evidence type="ECO:0000313" key="10">
    <source>
        <dbReference type="EMBL" id="KJJ85064.1"/>
    </source>
</evidence>
<evidence type="ECO:0000256" key="5">
    <source>
        <dbReference type="ARBA" id="ARBA00022679"/>
    </source>
</evidence>
<dbReference type="GO" id="GO:0006526">
    <property type="term" value="P:L-arginine biosynthetic process"/>
    <property type="evidence" value="ECO:0007669"/>
    <property type="project" value="UniProtKB-UniRule"/>
</dbReference>
<comment type="subunit">
    <text evidence="2 9">Heterotetramer of two alpha and two beta chains.</text>
</comment>
<name>A0A0F0CSR1_9BACT</name>
<comment type="catalytic activity">
    <reaction evidence="9">
        <text>L-glutamate + acetyl-CoA = N-acetyl-L-glutamate + CoA + H(+)</text>
        <dbReference type="Rhea" id="RHEA:24292"/>
        <dbReference type="ChEBI" id="CHEBI:15378"/>
        <dbReference type="ChEBI" id="CHEBI:29985"/>
        <dbReference type="ChEBI" id="CHEBI:44337"/>
        <dbReference type="ChEBI" id="CHEBI:57287"/>
        <dbReference type="ChEBI" id="CHEBI:57288"/>
        <dbReference type="EC" id="2.3.1.1"/>
    </reaction>
</comment>
<dbReference type="EMBL" id="JYNY01000222">
    <property type="protein sequence ID" value="KJJ85064.1"/>
    <property type="molecule type" value="Genomic_DNA"/>
</dbReference>
<comment type="pathway">
    <text evidence="9">Amino-acid biosynthesis; L-arginine biosynthesis; N(2)-acetyl-L-ornithine from L-glutamate: step 1/4.</text>
</comment>
<dbReference type="GO" id="GO:0006592">
    <property type="term" value="P:ornithine biosynthetic process"/>
    <property type="evidence" value="ECO:0007669"/>
    <property type="project" value="TreeGrafter"/>
</dbReference>
<dbReference type="PANTHER" id="PTHR23100">
    <property type="entry name" value="ARGININE BIOSYNTHESIS BIFUNCTIONAL PROTEIN ARGJ"/>
    <property type="match status" value="1"/>
</dbReference>
<dbReference type="InterPro" id="IPR042195">
    <property type="entry name" value="ArgJ_beta_C"/>
</dbReference>
<keyword evidence="7 9" id="KW-0012">Acyltransferase</keyword>
<gene>
    <name evidence="9" type="primary">argJ</name>
    <name evidence="10" type="ORF">OMAG_001028</name>
</gene>
<dbReference type="FunFam" id="3.60.70.12:FF:000001">
    <property type="entry name" value="Arginine biosynthesis bifunctional protein ArgJ, chloroplastic"/>
    <property type="match status" value="1"/>
</dbReference>
<feature type="site" description="Involved in the stabilization of negative charge on the oxyanion by the formation of the oxyanion hole" evidence="9">
    <location>
        <position position="119"/>
    </location>
</feature>
<dbReference type="Proteomes" id="UP000033428">
    <property type="component" value="Unassembled WGS sequence"/>
</dbReference>
<keyword evidence="6 9" id="KW-0068">Autocatalytic cleavage</keyword>
<dbReference type="EC" id="2.3.1.1" evidence="9"/>
<evidence type="ECO:0000256" key="8">
    <source>
        <dbReference type="ARBA" id="ARBA00049439"/>
    </source>
</evidence>